<proteinExistence type="predicted"/>
<evidence type="ECO:0000313" key="2">
    <source>
        <dbReference type="Proteomes" id="UP000828390"/>
    </source>
</evidence>
<gene>
    <name evidence="1" type="ORF">DPMN_033822</name>
</gene>
<protein>
    <submittedName>
        <fullName evidence="1">Uncharacterized protein</fullName>
    </submittedName>
</protein>
<sequence length="51" mass="5531">MDGGNRSVVHRPDNGSWPNALALDTNSTGVPYCGSIGHCRLGYYLKVLRVL</sequence>
<organism evidence="1 2">
    <name type="scientific">Dreissena polymorpha</name>
    <name type="common">Zebra mussel</name>
    <name type="synonym">Mytilus polymorpha</name>
    <dbReference type="NCBI Taxonomy" id="45954"/>
    <lineage>
        <taxon>Eukaryota</taxon>
        <taxon>Metazoa</taxon>
        <taxon>Spiralia</taxon>
        <taxon>Lophotrochozoa</taxon>
        <taxon>Mollusca</taxon>
        <taxon>Bivalvia</taxon>
        <taxon>Autobranchia</taxon>
        <taxon>Heteroconchia</taxon>
        <taxon>Euheterodonta</taxon>
        <taxon>Imparidentia</taxon>
        <taxon>Neoheterodontei</taxon>
        <taxon>Myida</taxon>
        <taxon>Dreissenoidea</taxon>
        <taxon>Dreissenidae</taxon>
        <taxon>Dreissena</taxon>
    </lineage>
</organism>
<dbReference type="AlphaFoldDB" id="A0A9D4M6E0"/>
<dbReference type="Proteomes" id="UP000828390">
    <property type="component" value="Unassembled WGS sequence"/>
</dbReference>
<name>A0A9D4M6E0_DREPO</name>
<comment type="caution">
    <text evidence="1">The sequence shown here is derived from an EMBL/GenBank/DDBJ whole genome shotgun (WGS) entry which is preliminary data.</text>
</comment>
<reference evidence="1" key="2">
    <citation type="submission" date="2020-11" db="EMBL/GenBank/DDBJ databases">
        <authorList>
            <person name="McCartney M.A."/>
            <person name="Auch B."/>
            <person name="Kono T."/>
            <person name="Mallez S."/>
            <person name="Becker A."/>
            <person name="Gohl D.M."/>
            <person name="Silverstein K.A.T."/>
            <person name="Koren S."/>
            <person name="Bechman K.B."/>
            <person name="Herman A."/>
            <person name="Abrahante J.E."/>
            <person name="Garbe J."/>
        </authorList>
    </citation>
    <scope>NUCLEOTIDE SEQUENCE</scope>
    <source>
        <strain evidence="1">Duluth1</strain>
        <tissue evidence="1">Whole animal</tissue>
    </source>
</reference>
<accession>A0A9D4M6E0</accession>
<reference evidence="1" key="1">
    <citation type="journal article" date="2019" name="bioRxiv">
        <title>The Genome of the Zebra Mussel, Dreissena polymorpha: A Resource for Invasive Species Research.</title>
        <authorList>
            <person name="McCartney M.A."/>
            <person name="Auch B."/>
            <person name="Kono T."/>
            <person name="Mallez S."/>
            <person name="Zhang Y."/>
            <person name="Obille A."/>
            <person name="Becker A."/>
            <person name="Abrahante J.E."/>
            <person name="Garbe J."/>
            <person name="Badalamenti J.P."/>
            <person name="Herman A."/>
            <person name="Mangelson H."/>
            <person name="Liachko I."/>
            <person name="Sullivan S."/>
            <person name="Sone E.D."/>
            <person name="Koren S."/>
            <person name="Silverstein K.A.T."/>
            <person name="Beckman K.B."/>
            <person name="Gohl D.M."/>
        </authorList>
    </citation>
    <scope>NUCLEOTIDE SEQUENCE</scope>
    <source>
        <strain evidence="1">Duluth1</strain>
        <tissue evidence="1">Whole animal</tissue>
    </source>
</reference>
<keyword evidence="2" id="KW-1185">Reference proteome</keyword>
<dbReference type="EMBL" id="JAIWYP010000002">
    <property type="protein sequence ID" value="KAH3870634.1"/>
    <property type="molecule type" value="Genomic_DNA"/>
</dbReference>
<evidence type="ECO:0000313" key="1">
    <source>
        <dbReference type="EMBL" id="KAH3870634.1"/>
    </source>
</evidence>